<reference evidence="4 5" key="1">
    <citation type="submission" date="2020-03" db="EMBL/GenBank/DDBJ databases">
        <title>Dissostichus mawsoni Genome sequencing and assembly.</title>
        <authorList>
            <person name="Park H."/>
        </authorList>
    </citation>
    <scope>NUCLEOTIDE SEQUENCE [LARGE SCALE GENOMIC DNA]</scope>
    <source>
        <strain evidence="4">DM0001</strain>
        <tissue evidence="4">Muscle</tissue>
    </source>
</reference>
<accession>A0A7J5YYV3</accession>
<dbReference type="SUPFAM" id="SSF52058">
    <property type="entry name" value="L domain-like"/>
    <property type="match status" value="1"/>
</dbReference>
<evidence type="ECO:0000256" key="2">
    <source>
        <dbReference type="ARBA" id="ARBA00022737"/>
    </source>
</evidence>
<keyword evidence="5" id="KW-1185">Reference proteome</keyword>
<evidence type="ECO:0000256" key="1">
    <source>
        <dbReference type="ARBA" id="ARBA00022614"/>
    </source>
</evidence>
<evidence type="ECO:0008006" key="6">
    <source>
        <dbReference type="Google" id="ProtNLM"/>
    </source>
</evidence>
<protein>
    <recommendedName>
        <fullName evidence="6">Leucine-rich repeat-containing protein 18</fullName>
    </recommendedName>
</protein>
<dbReference type="GO" id="GO:0005737">
    <property type="term" value="C:cytoplasm"/>
    <property type="evidence" value="ECO:0007669"/>
    <property type="project" value="TreeGrafter"/>
</dbReference>
<dbReference type="PROSITE" id="PS51450">
    <property type="entry name" value="LRR"/>
    <property type="match status" value="1"/>
</dbReference>
<dbReference type="EMBL" id="JAAKFY010000008">
    <property type="protein sequence ID" value="KAF3853248.1"/>
    <property type="molecule type" value="Genomic_DNA"/>
</dbReference>
<feature type="region of interest" description="Disordered" evidence="3">
    <location>
        <begin position="186"/>
        <end position="209"/>
    </location>
</feature>
<dbReference type="InterPro" id="IPR003591">
    <property type="entry name" value="Leu-rich_rpt_typical-subtyp"/>
</dbReference>
<keyword evidence="2" id="KW-0677">Repeat</keyword>
<evidence type="ECO:0000256" key="3">
    <source>
        <dbReference type="SAM" id="MobiDB-lite"/>
    </source>
</evidence>
<dbReference type="InterPro" id="IPR001611">
    <property type="entry name" value="Leu-rich_rpt"/>
</dbReference>
<dbReference type="PANTHER" id="PTHR48051">
    <property type="match status" value="1"/>
</dbReference>
<dbReference type="InterPro" id="IPR050216">
    <property type="entry name" value="LRR_domain-containing"/>
</dbReference>
<gene>
    <name evidence="4" type="ORF">F7725_013936</name>
</gene>
<evidence type="ECO:0000313" key="5">
    <source>
        <dbReference type="Proteomes" id="UP000518266"/>
    </source>
</evidence>
<dbReference type="Gene3D" id="3.80.10.10">
    <property type="entry name" value="Ribonuclease Inhibitor"/>
    <property type="match status" value="1"/>
</dbReference>
<sequence>MAKGKKGKAAKSKTITLKVAKECLQLTLDGKRRLDLSFKEVSVMPKCLPKLCEVEELEELPASVGRLQNLLVLNLCNNRLSSLPSAMGLLKKLLTLSLGMNQLNNLPSSISALQELRHIGLSDNKFTRVPFCISRMDKLERVNLDRNPIVTEDKSNQSINTEKLYLVKESVLCEDCLNKCQTDRKTMEDNENWNETNLPGKPNLLTQEG</sequence>
<dbReference type="PANTHER" id="PTHR48051:SF42">
    <property type="entry name" value="LEUCINE-RICH REPEAT-CONTAINING PROTEIN 18-LIKE"/>
    <property type="match status" value="1"/>
</dbReference>
<dbReference type="InterPro" id="IPR032675">
    <property type="entry name" value="LRR_dom_sf"/>
</dbReference>
<dbReference type="Proteomes" id="UP000518266">
    <property type="component" value="Unassembled WGS sequence"/>
</dbReference>
<dbReference type="SMART" id="SM00369">
    <property type="entry name" value="LRR_TYP"/>
    <property type="match status" value="3"/>
</dbReference>
<dbReference type="AlphaFoldDB" id="A0A7J5YYV3"/>
<evidence type="ECO:0000313" key="4">
    <source>
        <dbReference type="EMBL" id="KAF3853248.1"/>
    </source>
</evidence>
<dbReference type="Pfam" id="PF00560">
    <property type="entry name" value="LRR_1"/>
    <property type="match status" value="1"/>
</dbReference>
<dbReference type="OrthoDB" id="676979at2759"/>
<comment type="caution">
    <text evidence="4">The sequence shown here is derived from an EMBL/GenBank/DDBJ whole genome shotgun (WGS) entry which is preliminary data.</text>
</comment>
<organism evidence="4 5">
    <name type="scientific">Dissostichus mawsoni</name>
    <name type="common">Antarctic cod</name>
    <dbReference type="NCBI Taxonomy" id="36200"/>
    <lineage>
        <taxon>Eukaryota</taxon>
        <taxon>Metazoa</taxon>
        <taxon>Chordata</taxon>
        <taxon>Craniata</taxon>
        <taxon>Vertebrata</taxon>
        <taxon>Euteleostomi</taxon>
        <taxon>Actinopterygii</taxon>
        <taxon>Neopterygii</taxon>
        <taxon>Teleostei</taxon>
        <taxon>Neoteleostei</taxon>
        <taxon>Acanthomorphata</taxon>
        <taxon>Eupercaria</taxon>
        <taxon>Perciformes</taxon>
        <taxon>Notothenioidei</taxon>
        <taxon>Nototheniidae</taxon>
        <taxon>Dissostichus</taxon>
    </lineage>
</organism>
<name>A0A7J5YYV3_DISMA</name>
<keyword evidence="1" id="KW-0433">Leucine-rich repeat</keyword>
<proteinExistence type="predicted"/>